<evidence type="ECO:0000313" key="2">
    <source>
        <dbReference type="EMBL" id="KAF5230494.1"/>
    </source>
</evidence>
<proteinExistence type="predicted"/>
<keyword evidence="3" id="KW-1185">Reference proteome</keyword>
<evidence type="ECO:0000256" key="1">
    <source>
        <dbReference type="SAM" id="MobiDB-lite"/>
    </source>
</evidence>
<gene>
    <name evidence="2" type="ORF">FAUST_9786</name>
</gene>
<accession>A0AAN5Z2G6</accession>
<protein>
    <submittedName>
        <fullName evidence="2">Uncharacterized protein</fullName>
    </submittedName>
</protein>
<dbReference type="AlphaFoldDB" id="A0AAN5Z2G6"/>
<sequence>MFTFFQSWISPPGFKIYMPLSSDIGVERYLCQINIRDLAKWKYELSPKIRANQMNRVSQSTGAIKGKWTLGNSSVPSNEAMDPVEHSPTSVSSCDSVMYTLEEARLFMPGKESQINAEIIAERMKTNLILEGKLIPPPCRDNEGDLAVFFHAMAIKEERERARRNVLGRVKETLHSRLARDAPKGWEYLHPIIYDGQKEHHRFKKFPRYHANQRAYLVTREFRGSIYIATAIRNLSACSQREIMRLLDGIEDQGRDDIIYVANQGEEIPYYFESEDPDFIDWIGSLLTAGPLSAEINKHIFFNREFVRDVTDTQKTYRCIKYGMNTQVEAVRVSNTYTRNRINGSNNKNYTNGADDENYTSDPNFTNAPISRVEPNTVIQEQDDTDNLLLTRAAEDVCALLRTANHSARNHPVPRKSIDIFGKLFRRQIVDEEGAKAVTEQCAEEGVKILDTMLNVQNLQIKAIDETREAGRARVPDLSELLGKLVSHMGHPYAVERAKEILASQGVRHDRTMGRVVDTIKTGREGSTTLREALAGRSDECEDSDESDESDDSDESDIGMSWG</sequence>
<feature type="compositionally biased region" description="Acidic residues" evidence="1">
    <location>
        <begin position="540"/>
        <end position="557"/>
    </location>
</feature>
<dbReference type="Proteomes" id="UP000537989">
    <property type="component" value="Unassembled WGS sequence"/>
</dbReference>
<comment type="caution">
    <text evidence="2">The sequence shown here is derived from an EMBL/GenBank/DDBJ whole genome shotgun (WGS) entry which is preliminary data.</text>
</comment>
<organism evidence="2 3">
    <name type="scientific">Fusarium austroamericanum</name>
    <dbReference type="NCBI Taxonomy" id="282268"/>
    <lineage>
        <taxon>Eukaryota</taxon>
        <taxon>Fungi</taxon>
        <taxon>Dikarya</taxon>
        <taxon>Ascomycota</taxon>
        <taxon>Pezizomycotina</taxon>
        <taxon>Sordariomycetes</taxon>
        <taxon>Hypocreomycetidae</taxon>
        <taxon>Hypocreales</taxon>
        <taxon>Nectriaceae</taxon>
        <taxon>Fusarium</taxon>
    </lineage>
</organism>
<dbReference type="EMBL" id="JAAMOD010000345">
    <property type="protein sequence ID" value="KAF5230494.1"/>
    <property type="molecule type" value="Genomic_DNA"/>
</dbReference>
<reference evidence="2 3" key="1">
    <citation type="submission" date="2020-02" db="EMBL/GenBank/DDBJ databases">
        <title>Identification and distribution of gene clusters putatively required for synthesis of sphingolipid metabolism inhibitors in phylogenetically diverse species of the filamentous fungus Fusarium.</title>
        <authorList>
            <person name="Kim H.-S."/>
            <person name="Busman M."/>
            <person name="Brown D.W."/>
            <person name="Divon H."/>
            <person name="Uhlig S."/>
            <person name="Proctor R.H."/>
        </authorList>
    </citation>
    <scope>NUCLEOTIDE SEQUENCE [LARGE SCALE GENOMIC DNA]</scope>
    <source>
        <strain evidence="2 3">NRRL 2903</strain>
    </source>
</reference>
<feature type="region of interest" description="Disordered" evidence="1">
    <location>
        <begin position="524"/>
        <end position="563"/>
    </location>
</feature>
<evidence type="ECO:0000313" key="3">
    <source>
        <dbReference type="Proteomes" id="UP000537989"/>
    </source>
</evidence>
<name>A0AAN5Z2G6_FUSAU</name>